<proteinExistence type="predicted"/>
<keyword evidence="2" id="KW-1185">Reference proteome</keyword>
<dbReference type="Proteomes" id="UP000229692">
    <property type="component" value="Segment"/>
</dbReference>
<protein>
    <submittedName>
        <fullName evidence="1">Uncharacterized protein</fullName>
    </submittedName>
</protein>
<evidence type="ECO:0000313" key="2">
    <source>
        <dbReference type="Proteomes" id="UP000229692"/>
    </source>
</evidence>
<accession>A0A2D1GCU8</accession>
<name>A0A2D1GCU8_9CAUD</name>
<gene>
    <name evidence="1" type="ORF">SEA_KABLUNA_9</name>
</gene>
<evidence type="ECO:0000313" key="1">
    <source>
        <dbReference type="EMBL" id="ATN89530.1"/>
    </source>
</evidence>
<reference evidence="1 2" key="1">
    <citation type="submission" date="2017-09" db="EMBL/GenBank/DDBJ databases">
        <authorList>
            <person name="Pope W.H."/>
            <person name="Garlena R.A."/>
            <person name="Russell D.A."/>
            <person name="Jacobs-Sera D."/>
            <person name="Hatfull G.F."/>
        </authorList>
    </citation>
    <scope>NUCLEOTIDE SEQUENCE [LARGE SCALE GENOMIC DNA]</scope>
</reference>
<organism evidence="1 2">
    <name type="scientific">Gordonia phage Kabluna</name>
    <dbReference type="NCBI Taxonomy" id="2041511"/>
    <lineage>
        <taxon>Viruses</taxon>
        <taxon>Duplodnaviria</taxon>
        <taxon>Heunggongvirae</taxon>
        <taxon>Uroviricota</taxon>
        <taxon>Caudoviricetes</taxon>
        <taxon>Zierdtviridae</taxon>
        <taxon>Emilbogenvirinae</taxon>
        <taxon>Kablunavirus</taxon>
        <taxon>Kablunavirus kabluna</taxon>
    </lineage>
</organism>
<sequence length="152" mass="17793">MKYQVKDLIEATERIIAQADEKAYEARLAWLAEHGSSFRALRDRMTQRLRKNEPITEQDFKDTIGVLDVGYGKRRAYHDPRRSPIASLRQTRPRGHLNIFYSDIVGLRDTLRGLDQESVTDRDLTDLGFNRYGAVVNRLQNPDRYWGNQVIW</sequence>
<dbReference type="EMBL" id="MF919510">
    <property type="protein sequence ID" value="ATN89530.1"/>
    <property type="molecule type" value="Genomic_DNA"/>
</dbReference>